<comment type="function">
    <text evidence="1">Accessory subunit of the mitochondrial membrane respiratory chain NADH dehydrogenase (Complex I), that is believed not to be involved in catalysis. Complex I functions in the transfer of electrons from NADH to the respiratory chain. The immediate electron acceptor for the enzyme is believed to be ubiquinone.</text>
</comment>
<dbReference type="FunCoup" id="G0PAR2">
    <property type="interactions" value="1732"/>
</dbReference>
<dbReference type="AlphaFoldDB" id="G0PAR2"/>
<reference evidence="14" key="3">
    <citation type="submission" date="2011-07" db="EMBL/GenBank/DDBJ databases">
        <authorList>
            <consortium name="Caenorhabditis brenneri Sequencing and Analysis Consortium"/>
            <person name="Wilson R.K."/>
        </authorList>
    </citation>
    <scope>NUCLEOTIDE SEQUENCE [LARGE SCALE GENOMIC DNA]</scope>
    <source>
        <strain evidence="14">PB2801</strain>
    </source>
</reference>
<dbReference type="GO" id="GO:0005743">
    <property type="term" value="C:mitochondrial inner membrane"/>
    <property type="evidence" value="ECO:0007669"/>
    <property type="project" value="UniProtKB-SubCell"/>
</dbReference>
<keyword evidence="6" id="KW-0679">Respiratory chain</keyword>
<keyword evidence="7" id="KW-0999">Mitochondrion inner membrane</keyword>
<proteinExistence type="inferred from homology"/>
<dbReference type="PANTHER" id="PTHR12653:SF0">
    <property type="entry name" value="NADH DEHYDROGENASE [UBIQUINONE] 1 ALPHA SUBCOMPLEX SUBUNIT 5"/>
    <property type="match status" value="1"/>
</dbReference>
<evidence type="ECO:0000256" key="6">
    <source>
        <dbReference type="ARBA" id="ARBA00022660"/>
    </source>
</evidence>
<gene>
    <name evidence="12" type="ORF">CAEBREN_25478</name>
    <name evidence="13" type="ORF">CAEBREN_28587</name>
</gene>
<evidence type="ECO:0000313" key="12">
    <source>
        <dbReference type="EMBL" id="EGT49974.1"/>
    </source>
</evidence>
<evidence type="ECO:0000256" key="7">
    <source>
        <dbReference type="ARBA" id="ARBA00022792"/>
    </source>
</evidence>
<evidence type="ECO:0000256" key="3">
    <source>
        <dbReference type="ARBA" id="ARBA00010261"/>
    </source>
</evidence>
<name>G0PAR2_CAEBE</name>
<evidence type="ECO:0000256" key="8">
    <source>
        <dbReference type="ARBA" id="ARBA00022982"/>
    </source>
</evidence>
<sequence length="150" mass="17448">MSSRFLRTAVVRATQQRSMYENPYINRFKARSKVSEDFHKKTTGITGLFVNEHPHRALTVVYGRILRALEQMPRDAAYRKYTEAVVKQRLALVQAENDIKKLEEKIGMGQIEEVIEQAEYELETTRVLVESKAWEPLVEQAPKGQWAWPV</sequence>
<reference evidence="12" key="2">
    <citation type="submission" date="2011-07" db="EMBL/GenBank/DDBJ databases">
        <authorList>
            <consortium name="WormBase Consortium"/>
        </authorList>
    </citation>
    <scope>NUCLEOTIDE SEQUENCE [LARGE SCALE GENOMIC DNA]</scope>
    <source>
        <strain evidence="12">PB2801</strain>
    </source>
</reference>
<organism evidence="14">
    <name type="scientific">Caenorhabditis brenneri</name>
    <name type="common">Nematode worm</name>
    <dbReference type="NCBI Taxonomy" id="135651"/>
    <lineage>
        <taxon>Eukaryota</taxon>
        <taxon>Metazoa</taxon>
        <taxon>Ecdysozoa</taxon>
        <taxon>Nematoda</taxon>
        <taxon>Chromadorea</taxon>
        <taxon>Rhabditida</taxon>
        <taxon>Rhabditina</taxon>
        <taxon>Rhabditomorpha</taxon>
        <taxon>Rhabditoidea</taxon>
        <taxon>Rhabditidae</taxon>
        <taxon>Peloderinae</taxon>
        <taxon>Caenorhabditis</taxon>
    </lineage>
</organism>
<comment type="subunit">
    <text evidence="4">Complex I is composed of 45 different subunits.</text>
</comment>
<dbReference type="PANTHER" id="PTHR12653">
    <property type="entry name" value="NADH-UBIQUINONE OXIDOREDUCTASE 13 KD-B SUBUNIT"/>
    <property type="match status" value="1"/>
</dbReference>
<comment type="subcellular location">
    <subcellularLocation>
        <location evidence="2">Mitochondrion inner membrane</location>
        <topology evidence="2">Peripheral membrane protein</topology>
        <orientation evidence="2">Matrix side</orientation>
    </subcellularLocation>
</comment>
<evidence type="ECO:0000256" key="1">
    <source>
        <dbReference type="ARBA" id="ARBA00003195"/>
    </source>
</evidence>
<dbReference type="Pfam" id="PF04716">
    <property type="entry name" value="ETC_C1_NDUFA5"/>
    <property type="match status" value="1"/>
</dbReference>
<keyword evidence="9" id="KW-0496">Mitochondrion</keyword>
<keyword evidence="14" id="KW-1185">Reference proteome</keyword>
<keyword evidence="8" id="KW-0249">Electron transport</keyword>
<reference evidence="12" key="1">
    <citation type="submission" date="2010-07" db="EMBL/GenBank/DDBJ databases">
        <authorList>
            <consortium name="The Caenorhabditis brenneri Sequencing and Analysis Consortium"/>
            <person name="Wilson R.K."/>
        </authorList>
    </citation>
    <scope>NUCLEOTIDE SEQUENCE</scope>
    <source>
        <strain evidence="12">PB2801</strain>
    </source>
</reference>
<dbReference type="HOGENOM" id="CLU_099943_2_0_1"/>
<dbReference type="Proteomes" id="UP000008068">
    <property type="component" value="Unassembled WGS sequence"/>
</dbReference>
<evidence type="ECO:0000313" key="13">
    <source>
        <dbReference type="EMBL" id="EGT58240.1"/>
    </source>
</evidence>
<protein>
    <submittedName>
        <fullName evidence="12">Uncharacterized protein</fullName>
    </submittedName>
</protein>
<dbReference type="GO" id="GO:0022904">
    <property type="term" value="P:respiratory electron transport chain"/>
    <property type="evidence" value="ECO:0007669"/>
    <property type="project" value="InterPro"/>
</dbReference>
<comment type="similarity">
    <text evidence="3">Belongs to the complex I NDUFA5 subunit family.</text>
</comment>
<dbReference type="EMBL" id="GL380187">
    <property type="protein sequence ID" value="EGT49974.1"/>
    <property type="molecule type" value="Genomic_DNA"/>
</dbReference>
<dbReference type="OrthoDB" id="286811at2759"/>
<dbReference type="EMBL" id="GL380591">
    <property type="protein sequence ID" value="EGT58240.1"/>
    <property type="molecule type" value="Genomic_DNA"/>
</dbReference>
<evidence type="ECO:0000256" key="11">
    <source>
        <dbReference type="SAM" id="Coils"/>
    </source>
</evidence>
<accession>G0PAR2</accession>
<keyword evidence="5" id="KW-0813">Transport</keyword>
<dbReference type="OMA" id="ENQWKWP"/>
<keyword evidence="11" id="KW-0175">Coiled coil</keyword>
<evidence type="ECO:0000256" key="10">
    <source>
        <dbReference type="ARBA" id="ARBA00023136"/>
    </source>
</evidence>
<feature type="coiled-coil region" evidence="11">
    <location>
        <begin position="85"/>
        <end position="112"/>
    </location>
</feature>
<keyword evidence="10" id="KW-0472">Membrane</keyword>
<dbReference type="InterPro" id="IPR006806">
    <property type="entry name" value="NDUFA5"/>
</dbReference>
<dbReference type="STRING" id="135651.G0PAR2"/>
<evidence type="ECO:0000256" key="2">
    <source>
        <dbReference type="ARBA" id="ARBA00004443"/>
    </source>
</evidence>
<evidence type="ECO:0000256" key="4">
    <source>
        <dbReference type="ARBA" id="ARBA00011533"/>
    </source>
</evidence>
<evidence type="ECO:0000313" key="14">
    <source>
        <dbReference type="Proteomes" id="UP000008068"/>
    </source>
</evidence>
<evidence type="ECO:0000256" key="5">
    <source>
        <dbReference type="ARBA" id="ARBA00022448"/>
    </source>
</evidence>
<evidence type="ECO:0000256" key="9">
    <source>
        <dbReference type="ARBA" id="ARBA00023128"/>
    </source>
</evidence>
<dbReference type="eggNOG" id="KOG3365">
    <property type="taxonomic scope" value="Eukaryota"/>
</dbReference>